<gene>
    <name evidence="4" type="ORF">JKP88DRAFT_168080</name>
</gene>
<dbReference type="SUPFAM" id="SSF51556">
    <property type="entry name" value="Metallo-dependent hydrolases"/>
    <property type="match status" value="1"/>
</dbReference>
<dbReference type="InterPro" id="IPR032466">
    <property type="entry name" value="Metal_Hydrolase"/>
</dbReference>
<evidence type="ECO:0000259" key="3">
    <source>
        <dbReference type="Pfam" id="PF08125"/>
    </source>
</evidence>
<reference evidence="4" key="1">
    <citation type="submission" date="2021-02" db="EMBL/GenBank/DDBJ databases">
        <title>First Annotated Genome of the Yellow-green Alga Tribonema minus.</title>
        <authorList>
            <person name="Mahan K.M."/>
        </authorList>
    </citation>
    <scope>NUCLEOTIDE SEQUENCE</scope>
    <source>
        <strain evidence="4">UTEX B ZZ1240</strain>
    </source>
</reference>
<feature type="domain" description="Mannitol dehydrogenase C-terminal" evidence="3">
    <location>
        <begin position="250"/>
        <end position="378"/>
    </location>
</feature>
<dbReference type="InterPro" id="IPR008927">
    <property type="entry name" value="6-PGluconate_DH-like_C_sf"/>
</dbReference>
<protein>
    <submittedName>
        <fullName evidence="4">Uncharacterized protein</fullName>
    </submittedName>
</protein>
<evidence type="ECO:0000259" key="2">
    <source>
        <dbReference type="Pfam" id="PF01232"/>
    </source>
</evidence>
<keyword evidence="1" id="KW-0560">Oxidoreductase</keyword>
<dbReference type="SUPFAM" id="SSF51735">
    <property type="entry name" value="NAD(P)-binding Rossmann-fold domains"/>
    <property type="match status" value="1"/>
</dbReference>
<dbReference type="Proteomes" id="UP000664859">
    <property type="component" value="Unassembled WGS sequence"/>
</dbReference>
<dbReference type="Gene3D" id="3.20.20.140">
    <property type="entry name" value="Metal-dependent hydrolases"/>
    <property type="match status" value="1"/>
</dbReference>
<name>A0A836CAG0_9STRA</name>
<dbReference type="PANTHER" id="PTHR43362:SF1">
    <property type="entry name" value="MANNITOL DEHYDROGENASE 2-RELATED"/>
    <property type="match status" value="1"/>
</dbReference>
<dbReference type="InterPro" id="IPR013118">
    <property type="entry name" value="Mannitol_DH_C"/>
</dbReference>
<dbReference type="OrthoDB" id="418169at2759"/>
<feature type="domain" description="Mannitol dehydrogenase N-terminal" evidence="2">
    <location>
        <begin position="26"/>
        <end position="199"/>
    </location>
</feature>
<dbReference type="EMBL" id="JAFCMP010000501">
    <property type="protein sequence ID" value="KAG5179110.1"/>
    <property type="molecule type" value="Genomic_DNA"/>
</dbReference>
<dbReference type="Gene3D" id="1.10.1040.10">
    <property type="entry name" value="N-(1-d-carboxylethyl)-l-norvaline Dehydrogenase, domain 2"/>
    <property type="match status" value="1"/>
</dbReference>
<sequence>MAAPTVAAPFAPLLGSDHFQADVQCICLGSGRFLRTVLVPALLEINVRCVIAQPRGTSFVERITASPTAEYEVDTVPPTGDTSTRSIPVAGVGSLGEDEGREAFLALPKRLPNLRFIGVGLTEGALKEGEWHMKLLAALLAACEQAGIAHMSVINTDNVPANGDLLRSIVSTCSERPSEQYLAAFVAFHNTMVDCITSHREGDTVVPRAEPLPAKALVIEDLRRVLPAALMDVPGVVLRHSAGLIEKDHAMKLRIANGTHTAAAHIMALSGLADTSQIAANPSITRFLQKLYESDIAPGCVADFAIPRPELDAVWGEWSRRMTSPAFGLSTFFITQNAYAKLGLRLVPSLNAALRARRLPSAYMALSVAALLRFITPSQPAPRPGVGAALMDAARPPSTAVLEYTPGLTVDFGSGAYEFVLSAGAERLAHACHEQRRAQQLQQRQQAQPAAALDSAATALDAVLRCLEEQGLDMASPLARPAAQRVCAVYTRLVQGSSALELLEELVGDAGGGEGGGAGGVYLGAGEVGEVARAEVERVEVIDLHTHLLPPSHAPLMLWGIDDMLTYHYLVAEYFMTAAPPAPDPDAFHALPKRQQAELVWKGLFLDRSPLSEAARGVLTTLQLLGLEAEARARDLEAIRAFFAAADPDDYTERVFHQAGVRYCVMTNVPFDAAEVEHWRPLARPYSGRFRSALRVDPLLKGDVAGVLAAVRGEGFEGTLEGVRECLRGWAKTMQPEYLMASTPHDFRVREEDIAAANTGGGDGSGKGAIKGTDLLFRVLLPLAEELNLPLALKLGAHRGVNPKLRGGGDGVVTGQSQALRLLLTHFPRVKFLGTFLARSEQHEAVVLANKFGNFHLYGCWWYCNNPSMIAEITTMRLEMLGTAFTAQHSDARVLDQLLYKWTHSRAVIGDVLAAQYEKMIAAGWRVTREEVRRDVWRLFGGAYEEFIAKDLLV</sequence>
<dbReference type="Gene3D" id="1.10.2020.10">
    <property type="entry name" value="uronate isomerase, domain 2, chain A"/>
    <property type="match status" value="1"/>
</dbReference>
<dbReference type="InterPro" id="IPR013328">
    <property type="entry name" value="6PGD_dom2"/>
</dbReference>
<evidence type="ECO:0000313" key="4">
    <source>
        <dbReference type="EMBL" id="KAG5179110.1"/>
    </source>
</evidence>
<proteinExistence type="predicted"/>
<evidence type="ECO:0000313" key="5">
    <source>
        <dbReference type="Proteomes" id="UP000664859"/>
    </source>
</evidence>
<dbReference type="GO" id="GO:0016616">
    <property type="term" value="F:oxidoreductase activity, acting on the CH-OH group of donors, NAD or NADP as acceptor"/>
    <property type="evidence" value="ECO:0007669"/>
    <property type="project" value="TreeGrafter"/>
</dbReference>
<evidence type="ECO:0000256" key="1">
    <source>
        <dbReference type="ARBA" id="ARBA00023002"/>
    </source>
</evidence>
<dbReference type="Pfam" id="PF01232">
    <property type="entry name" value="Mannitol_dh"/>
    <property type="match status" value="1"/>
</dbReference>
<comment type="caution">
    <text evidence="4">The sequence shown here is derived from an EMBL/GenBank/DDBJ whole genome shotgun (WGS) entry which is preliminary data.</text>
</comment>
<dbReference type="InterPro" id="IPR036291">
    <property type="entry name" value="NAD(P)-bd_dom_sf"/>
</dbReference>
<dbReference type="InterPro" id="IPR013131">
    <property type="entry name" value="Mannitol_DH_N"/>
</dbReference>
<dbReference type="PANTHER" id="PTHR43362">
    <property type="entry name" value="MANNITOL DEHYDROGENASE DSF1-RELATED"/>
    <property type="match status" value="1"/>
</dbReference>
<keyword evidence="5" id="KW-1185">Reference proteome</keyword>
<dbReference type="Gene3D" id="3.40.50.720">
    <property type="entry name" value="NAD(P)-binding Rossmann-like Domain"/>
    <property type="match status" value="1"/>
</dbReference>
<accession>A0A836CAG0</accession>
<dbReference type="SUPFAM" id="SSF48179">
    <property type="entry name" value="6-phosphogluconate dehydrogenase C-terminal domain-like"/>
    <property type="match status" value="1"/>
</dbReference>
<dbReference type="InterPro" id="IPR050988">
    <property type="entry name" value="Mannitol_DH/Oxidoreductase"/>
</dbReference>
<dbReference type="AlphaFoldDB" id="A0A836CAG0"/>
<organism evidence="4 5">
    <name type="scientific">Tribonema minus</name>
    <dbReference type="NCBI Taxonomy" id="303371"/>
    <lineage>
        <taxon>Eukaryota</taxon>
        <taxon>Sar</taxon>
        <taxon>Stramenopiles</taxon>
        <taxon>Ochrophyta</taxon>
        <taxon>PX clade</taxon>
        <taxon>Xanthophyceae</taxon>
        <taxon>Tribonematales</taxon>
        <taxon>Tribonemataceae</taxon>
        <taxon>Tribonema</taxon>
    </lineage>
</organism>
<dbReference type="Pfam" id="PF08125">
    <property type="entry name" value="Mannitol_dh_C"/>
    <property type="match status" value="1"/>
</dbReference>